<dbReference type="EMBL" id="FOVP01000007">
    <property type="protein sequence ID" value="SFN70623.1"/>
    <property type="molecule type" value="Genomic_DNA"/>
</dbReference>
<proteinExistence type="predicted"/>
<name>A0A1I5B7E5_9RHOB</name>
<dbReference type="Proteomes" id="UP000198599">
    <property type="component" value="Unassembled WGS sequence"/>
</dbReference>
<evidence type="ECO:0000313" key="1">
    <source>
        <dbReference type="EMBL" id="SFN70623.1"/>
    </source>
</evidence>
<dbReference type="InterPro" id="IPR010865">
    <property type="entry name" value="DUF1499"/>
</dbReference>
<dbReference type="STRING" id="1005928.SAMN04487859_107105"/>
<accession>A0A1I5B7E5</accession>
<protein>
    <recommendedName>
        <fullName evidence="3">DUF1499 domain-containing protein</fullName>
    </recommendedName>
</protein>
<evidence type="ECO:0000313" key="2">
    <source>
        <dbReference type="Proteomes" id="UP000198599"/>
    </source>
</evidence>
<reference evidence="2" key="1">
    <citation type="submission" date="2016-10" db="EMBL/GenBank/DDBJ databases">
        <authorList>
            <person name="Varghese N."/>
            <person name="Submissions S."/>
        </authorList>
    </citation>
    <scope>NUCLEOTIDE SEQUENCE [LARGE SCALE GENOMIC DNA]</scope>
    <source>
        <strain evidence="2">DSM 28463</strain>
    </source>
</reference>
<dbReference type="RefSeq" id="WP_092836652.1">
    <property type="nucleotide sequence ID" value="NZ_FOVP01000007.1"/>
</dbReference>
<organism evidence="1 2">
    <name type="scientific">Roseovarius lutimaris</name>
    <dbReference type="NCBI Taxonomy" id="1005928"/>
    <lineage>
        <taxon>Bacteria</taxon>
        <taxon>Pseudomonadati</taxon>
        <taxon>Pseudomonadota</taxon>
        <taxon>Alphaproteobacteria</taxon>
        <taxon>Rhodobacterales</taxon>
        <taxon>Roseobacteraceae</taxon>
        <taxon>Roseovarius</taxon>
    </lineage>
</organism>
<keyword evidence="2" id="KW-1185">Reference proteome</keyword>
<sequence length="136" mass="14869">MKLVLGGVILLIVAGMGYIRLAPGDVERWHVMPDEVTEQTLPGGAIRVIPSADGAFERLDAIIRTTPRTHVLAGTPDSGMITYVTRSAVFGFPDYTTLRRAGDQLEIYGRLRFGKSDLGVNATRIDGWLMRLRQGG</sequence>
<dbReference type="Pfam" id="PF07386">
    <property type="entry name" value="DUF1499"/>
    <property type="match status" value="1"/>
</dbReference>
<dbReference type="AlphaFoldDB" id="A0A1I5B7E5"/>
<dbReference type="OrthoDB" id="8479024at2"/>
<evidence type="ECO:0008006" key="3">
    <source>
        <dbReference type="Google" id="ProtNLM"/>
    </source>
</evidence>
<gene>
    <name evidence="1" type="ORF">SAMN04487859_107105</name>
</gene>